<protein>
    <submittedName>
        <fullName evidence="1">Uncharacterized protein</fullName>
    </submittedName>
</protein>
<reference evidence="1" key="1">
    <citation type="submission" date="2019-03" db="EMBL/GenBank/DDBJ databases">
        <authorList>
            <person name="Mank J."/>
            <person name="Almeida P."/>
        </authorList>
    </citation>
    <scope>NUCLEOTIDE SEQUENCE</scope>
    <source>
        <strain evidence="1">78183</strain>
    </source>
</reference>
<dbReference type="AlphaFoldDB" id="A0A6N2LSQ9"/>
<gene>
    <name evidence="1" type="ORF">SVIM_LOCUS263721</name>
</gene>
<proteinExistence type="predicted"/>
<accession>A0A6N2LSQ9</accession>
<organism evidence="1">
    <name type="scientific">Salix viminalis</name>
    <name type="common">Common osier</name>
    <name type="synonym">Basket willow</name>
    <dbReference type="NCBI Taxonomy" id="40686"/>
    <lineage>
        <taxon>Eukaryota</taxon>
        <taxon>Viridiplantae</taxon>
        <taxon>Streptophyta</taxon>
        <taxon>Embryophyta</taxon>
        <taxon>Tracheophyta</taxon>
        <taxon>Spermatophyta</taxon>
        <taxon>Magnoliopsida</taxon>
        <taxon>eudicotyledons</taxon>
        <taxon>Gunneridae</taxon>
        <taxon>Pentapetalae</taxon>
        <taxon>rosids</taxon>
        <taxon>fabids</taxon>
        <taxon>Malpighiales</taxon>
        <taxon>Salicaceae</taxon>
        <taxon>Saliceae</taxon>
        <taxon>Salix</taxon>
    </lineage>
</organism>
<evidence type="ECO:0000313" key="1">
    <source>
        <dbReference type="EMBL" id="VFU43277.1"/>
    </source>
</evidence>
<dbReference type="EMBL" id="CAADRP010001596">
    <property type="protein sequence ID" value="VFU43277.1"/>
    <property type="molecule type" value="Genomic_DNA"/>
</dbReference>
<name>A0A6N2LSQ9_SALVM</name>
<sequence length="63" mass="7103">MAGVLHSLPGSNFRRMGHSFKLHYEYQNVNPSIESGQYLGCKEDLYAYNGNVNVSEEPTCDFS</sequence>